<keyword evidence="2" id="KW-0732">Signal</keyword>
<proteinExistence type="predicted"/>
<evidence type="ECO:0000313" key="4">
    <source>
        <dbReference type="EMBL" id="KAK4124091.1"/>
    </source>
</evidence>
<sequence>MHTTALAVATLALANPFPAPAQPLITPGAGLLAVPAPGLAPRQQFSLTGSRAKSVSCMSEYLSLAQDAPTPTDGDLFTLLRSIGESFAVTATAGIDDSLTTLCAASASITPPASLSSAYDSYTSEVHSWASSVADEARSIASECGGEVSAMMQFLIVTNAESCTRAVQVLVDVYEDMLSSGTRTGTAAKSTTRTRVSTSATASGDEAVSTSTSGTAGDDEETETGARSATAPPQSTGGGGGENTNAVTTTTSSSIGGAAAPRETGFVAAAAAVVLGVAGVVAAL</sequence>
<dbReference type="EMBL" id="MU853227">
    <property type="protein sequence ID" value="KAK4124091.1"/>
    <property type="molecule type" value="Genomic_DNA"/>
</dbReference>
<comment type="caution">
    <text evidence="4">The sequence shown here is derived from an EMBL/GenBank/DDBJ whole genome shotgun (WGS) entry which is preliminary data.</text>
</comment>
<accession>A0AAN6U1G9</accession>
<reference evidence="4" key="1">
    <citation type="journal article" date="2023" name="Mol. Phylogenet. Evol.">
        <title>Genome-scale phylogeny and comparative genomics of the fungal order Sordariales.</title>
        <authorList>
            <person name="Hensen N."/>
            <person name="Bonometti L."/>
            <person name="Westerberg I."/>
            <person name="Brannstrom I.O."/>
            <person name="Guillou S."/>
            <person name="Cros-Aarteil S."/>
            <person name="Calhoun S."/>
            <person name="Haridas S."/>
            <person name="Kuo A."/>
            <person name="Mondo S."/>
            <person name="Pangilinan J."/>
            <person name="Riley R."/>
            <person name="LaButti K."/>
            <person name="Andreopoulos B."/>
            <person name="Lipzen A."/>
            <person name="Chen C."/>
            <person name="Yan M."/>
            <person name="Daum C."/>
            <person name="Ng V."/>
            <person name="Clum A."/>
            <person name="Steindorff A."/>
            <person name="Ohm R.A."/>
            <person name="Martin F."/>
            <person name="Silar P."/>
            <person name="Natvig D.O."/>
            <person name="Lalanne C."/>
            <person name="Gautier V."/>
            <person name="Ament-Velasquez S.L."/>
            <person name="Kruys A."/>
            <person name="Hutchinson M.I."/>
            <person name="Powell A.J."/>
            <person name="Barry K."/>
            <person name="Miller A.N."/>
            <person name="Grigoriev I.V."/>
            <person name="Debuchy R."/>
            <person name="Gladieux P."/>
            <person name="Hiltunen Thoren M."/>
            <person name="Johannesson H."/>
        </authorList>
    </citation>
    <scope>NUCLEOTIDE SEQUENCE</scope>
    <source>
        <strain evidence="4">CBS 731.68</strain>
    </source>
</reference>
<feature type="region of interest" description="Disordered" evidence="1">
    <location>
        <begin position="181"/>
        <end position="257"/>
    </location>
</feature>
<evidence type="ECO:0000313" key="5">
    <source>
        <dbReference type="Proteomes" id="UP001302602"/>
    </source>
</evidence>
<dbReference type="AlphaFoldDB" id="A0AAN6U1G9"/>
<organism evidence="4 5">
    <name type="scientific">Parathielavia appendiculata</name>
    <dbReference type="NCBI Taxonomy" id="2587402"/>
    <lineage>
        <taxon>Eukaryota</taxon>
        <taxon>Fungi</taxon>
        <taxon>Dikarya</taxon>
        <taxon>Ascomycota</taxon>
        <taxon>Pezizomycotina</taxon>
        <taxon>Sordariomycetes</taxon>
        <taxon>Sordariomycetidae</taxon>
        <taxon>Sordariales</taxon>
        <taxon>Chaetomiaceae</taxon>
        <taxon>Parathielavia</taxon>
    </lineage>
</organism>
<feature type="domain" description="DUF7735" evidence="3">
    <location>
        <begin position="53"/>
        <end position="152"/>
    </location>
</feature>
<feature type="signal peptide" evidence="2">
    <location>
        <begin position="1"/>
        <end position="21"/>
    </location>
</feature>
<evidence type="ECO:0000259" key="3">
    <source>
        <dbReference type="Pfam" id="PF24870"/>
    </source>
</evidence>
<protein>
    <recommendedName>
        <fullName evidence="3">DUF7735 domain-containing protein</fullName>
    </recommendedName>
</protein>
<dbReference type="InterPro" id="IPR056637">
    <property type="entry name" value="DUF7735"/>
</dbReference>
<dbReference type="Pfam" id="PF24870">
    <property type="entry name" value="DUF7735"/>
    <property type="match status" value="1"/>
</dbReference>
<gene>
    <name evidence="4" type="ORF">N657DRAFT_644284</name>
</gene>
<evidence type="ECO:0000256" key="2">
    <source>
        <dbReference type="SAM" id="SignalP"/>
    </source>
</evidence>
<feature type="chain" id="PRO_5042977873" description="DUF7735 domain-containing protein" evidence="2">
    <location>
        <begin position="22"/>
        <end position="284"/>
    </location>
</feature>
<dbReference type="GeneID" id="87829499"/>
<evidence type="ECO:0000256" key="1">
    <source>
        <dbReference type="SAM" id="MobiDB-lite"/>
    </source>
</evidence>
<feature type="compositionally biased region" description="Low complexity" evidence="1">
    <location>
        <begin position="186"/>
        <end position="203"/>
    </location>
</feature>
<name>A0AAN6U1G9_9PEZI</name>
<dbReference type="RefSeq" id="XP_062647862.1">
    <property type="nucleotide sequence ID" value="XM_062792730.1"/>
</dbReference>
<reference evidence="4" key="2">
    <citation type="submission" date="2023-05" db="EMBL/GenBank/DDBJ databases">
        <authorList>
            <consortium name="Lawrence Berkeley National Laboratory"/>
            <person name="Steindorff A."/>
            <person name="Hensen N."/>
            <person name="Bonometti L."/>
            <person name="Westerberg I."/>
            <person name="Brannstrom I.O."/>
            <person name="Guillou S."/>
            <person name="Cros-Aarteil S."/>
            <person name="Calhoun S."/>
            <person name="Haridas S."/>
            <person name="Kuo A."/>
            <person name="Mondo S."/>
            <person name="Pangilinan J."/>
            <person name="Riley R."/>
            <person name="Labutti K."/>
            <person name="Andreopoulos B."/>
            <person name="Lipzen A."/>
            <person name="Chen C."/>
            <person name="Yanf M."/>
            <person name="Daum C."/>
            <person name="Ng V."/>
            <person name="Clum A."/>
            <person name="Ohm R."/>
            <person name="Martin F."/>
            <person name="Silar P."/>
            <person name="Natvig D."/>
            <person name="Lalanne C."/>
            <person name="Gautier V."/>
            <person name="Ament-Velasquez S.L."/>
            <person name="Kruys A."/>
            <person name="Hutchinson M.I."/>
            <person name="Powell A.J."/>
            <person name="Barry K."/>
            <person name="Miller A.N."/>
            <person name="Grigoriev I.V."/>
            <person name="Debuchy R."/>
            <person name="Gladieux P."/>
            <person name="Thoren M.H."/>
            <person name="Johannesson H."/>
        </authorList>
    </citation>
    <scope>NUCLEOTIDE SEQUENCE</scope>
    <source>
        <strain evidence="4">CBS 731.68</strain>
    </source>
</reference>
<feature type="compositionally biased region" description="Polar residues" evidence="1">
    <location>
        <begin position="225"/>
        <end position="234"/>
    </location>
</feature>
<keyword evidence="5" id="KW-1185">Reference proteome</keyword>
<feature type="compositionally biased region" description="Low complexity" evidence="1">
    <location>
        <begin position="243"/>
        <end position="254"/>
    </location>
</feature>
<dbReference type="Proteomes" id="UP001302602">
    <property type="component" value="Unassembled WGS sequence"/>
</dbReference>